<dbReference type="PROSITE" id="PS50005">
    <property type="entry name" value="TPR"/>
    <property type="match status" value="1"/>
</dbReference>
<dbReference type="EMBL" id="CAXIEN010000226">
    <property type="protein sequence ID" value="CAL1288146.1"/>
    <property type="molecule type" value="Genomic_DNA"/>
</dbReference>
<feature type="region of interest" description="Disordered" evidence="12">
    <location>
        <begin position="1680"/>
        <end position="1708"/>
    </location>
</feature>
<evidence type="ECO:0000259" key="13">
    <source>
        <dbReference type="PROSITE" id="PS50089"/>
    </source>
</evidence>
<dbReference type="InterPro" id="IPR011990">
    <property type="entry name" value="TPR-like_helical_dom_sf"/>
</dbReference>
<keyword evidence="7 9" id="KW-0479">Metal-binding</keyword>
<dbReference type="Gene3D" id="3.30.40.10">
    <property type="entry name" value="Zinc/RING finger domain, C3HC4 (zinc finger)"/>
    <property type="match status" value="1"/>
</dbReference>
<protein>
    <recommendedName>
        <fullName evidence="4">RING-type E3 ubiquitin transferase</fullName>
        <ecNumber evidence="4">2.3.2.27</ecNumber>
    </recommendedName>
</protein>
<dbReference type="Proteomes" id="UP001497382">
    <property type="component" value="Unassembled WGS sequence"/>
</dbReference>
<dbReference type="SMART" id="SM00184">
    <property type="entry name" value="RING"/>
    <property type="match status" value="1"/>
</dbReference>
<keyword evidence="11" id="KW-0175">Coiled coil</keyword>
<comment type="subcellular location">
    <subcellularLocation>
        <location evidence="2">Cytoplasm</location>
    </subcellularLocation>
</comment>
<keyword evidence="15" id="KW-1185">Reference proteome</keyword>
<keyword evidence="7 9" id="KW-0863">Zinc-finger</keyword>
<feature type="region of interest" description="Disordered" evidence="12">
    <location>
        <begin position="342"/>
        <end position="475"/>
    </location>
</feature>
<dbReference type="Gene3D" id="1.25.40.10">
    <property type="entry name" value="Tetratricopeptide repeat domain"/>
    <property type="match status" value="2"/>
</dbReference>
<feature type="compositionally biased region" description="Polar residues" evidence="12">
    <location>
        <begin position="391"/>
        <end position="406"/>
    </location>
</feature>
<comment type="pathway">
    <text evidence="3">Protein modification; protein ubiquitination.</text>
</comment>
<dbReference type="SUPFAM" id="SSF48452">
    <property type="entry name" value="TPR-like"/>
    <property type="match status" value="1"/>
</dbReference>
<dbReference type="GO" id="GO:0061630">
    <property type="term" value="F:ubiquitin protein ligase activity"/>
    <property type="evidence" value="ECO:0007669"/>
    <property type="project" value="UniProtKB-EC"/>
</dbReference>
<accession>A0AAV2AVU8</accession>
<dbReference type="InterPro" id="IPR056871">
    <property type="entry name" value="WH_TTC3"/>
</dbReference>
<sequence length="1892" mass="214078">MQFSLSYCPKFFILKIMFRGLATTDLYEDCIKSGLCTEHLKELQVQDESQRHELQRKAMLYIRLQIFCPILFDKPFPSEKIKTLLEEAGYFNVNSKNLVSHEKFLEEVLTLDSVVIFTLVKLSNICCAGALFRTSHRTSTDNPFLKLLTQKTIEAKDIAYFGPRLNANFSDYDEGLIKISYVTVLLFVRNVAMHRSLRSILDQQDLAFQSLSKEGAQWNDVGSDAFRRQSWEEAIDAFTKAVEFNPYCVSLLINRAHAYMKLNKFKDAALDCYIALMIRPTHFNAYCKWATTLYIQSQFYECVKVAEYGLHVCKDVEMEDPVKYRTLEKIKVEASNALERKKAESEIQLNAPEKKDLPELVEASDSETECQDVPELMDASNSDESDSESEWTNPETKCQLSATASGPSVDHQINSEKNKEESVSKTSNIGNSSASNASDQMGHQINTENIKVEESASKTKVRNSSASDACDQEDNSEERIKMLQMSLKDASNTLVDGCGLMAMRRFRDALDEIKASPEIHKYEECDIICIKYAYAFACYQSGGYDDLQKAISVLQEIMEEHKNTTFPAAYYTIGLAYYKLNRFKLALQYLKMVDDILQKGIVSKVYAWPGLEVVINETKLDFLKNSLPPLIKECENPPLPDAVCRYEGCTLQPSIYYTDPDFKGFFTINCSEQCNLQYHTQCWKCIKTAKNCTDKLFLEQQCFTPDCEGIIIKIQSISKEGNVAKEFEHTDGKKATKQKKSKLEKKLEIKEEKRRKRKDSNSRTDSTSEVPDEIANGRLNEPETVNSTNEPEIQAKSETKDSNGNINGHNVPQLPVNAEPLIVLKKEKFIQETSNKIPTKVKEHKKVKNNTYSIDEFLQNSDAPLYSNDYQQRLSTLRQNNQSLTDGIWSKSNMNTAQLPVTSFTTDDIQPHSSSAPPLTNSFLKPKMENSGLDDFPDVEFPKPLLNVSECLKKNIYNYFREILGKSGPMHVDDPVLLEKINSFPDEARMIADCGGIGKFLQQNVEFAFVKDTYICLVEQLPLAYRKINEAPLPIHDLDLKFSDKYESLDATEKNGSEIFRFSSGLNPDAREYKPGTSDKKPSRHHSEDNVAEMVKLDRNSPELVSSVSKPRQPFWINQENAFKNDELNANLESSQQINAESVNHSRRSSLSSSNSCSQNLIDADYHSGNKVTELVSTFKELIKMYYSEEMEEHRPYIDVYLKPYTVGCVTKKYARSIQTEEIEKVSRGTMKTDDEIQELKDFTSQLMEERKILEQEYNATLEYATKFQNKSSVEIANLRKELEDKIASLDNIEKELKNNEGKLEKEVKILSEALKKVKVENAAQKKEIERLLTTKDSLVLDCTRLEERVLSLQQEEQKLREDIGEDEKLKTSVKKLEIEKTEAEKRAQSAELLLLQLKKSELLKRIDIKKGEATKKIKEVQDGIAMCNGSLNPLYIKSIDELLTEIRNYTTLLEDIKTKFTASIDEQINDVNNGIPLAKLKPLEVQELPDIPTWNMKQMPSMFNSQPTWGAPQMGNSSYNTGTFAPFSFNSFNLLNLPSNMKSSVPGSQTNQDKLQQIPLHNGRRSSVSDSFNQSGNVSVPPVTKAPPGLQSTTTSSFQAPATSLLNLNSSLKSSSLNGETKLKCSSNNNVAATTSVNLSDGKIQFAYAAAAASPSVKTLPEKKITASTLELDYKVKRQPMENPPPMSNNFPFKATSTESKKSADKDAKKSYDKLLSKLQERFPNYSQAELIDCVKEFRTKRKAGLSGLSLDNIINSVSELIEDKIKNAKSQVKMPDSSVKPKMMPNAVLVNKKLVTESKVKELPPTRETSAGKKSAWGISNSEGSKQWTGSEINEECTICCEDMTYKTAYKVDCGHHFHFKCIKVWLDKKSDCPICRVHLLLPEDYPALS</sequence>
<dbReference type="GO" id="GO:0008270">
    <property type="term" value="F:zinc ion binding"/>
    <property type="evidence" value="ECO:0007669"/>
    <property type="project" value="UniProtKB-KW"/>
</dbReference>
<evidence type="ECO:0000256" key="9">
    <source>
        <dbReference type="PROSITE-ProRule" id="PRU00175"/>
    </source>
</evidence>
<evidence type="ECO:0000256" key="5">
    <source>
        <dbReference type="ARBA" id="ARBA00022490"/>
    </source>
</evidence>
<keyword evidence="5" id="KW-0963">Cytoplasm</keyword>
<feature type="coiled-coil region" evidence="11">
    <location>
        <begin position="1237"/>
        <end position="1401"/>
    </location>
</feature>
<evidence type="ECO:0000256" key="3">
    <source>
        <dbReference type="ARBA" id="ARBA00004906"/>
    </source>
</evidence>
<evidence type="ECO:0000256" key="1">
    <source>
        <dbReference type="ARBA" id="ARBA00000900"/>
    </source>
</evidence>
<proteinExistence type="predicted"/>
<evidence type="ECO:0000256" key="11">
    <source>
        <dbReference type="SAM" id="Coils"/>
    </source>
</evidence>
<evidence type="ECO:0000313" key="15">
    <source>
        <dbReference type="Proteomes" id="UP001497382"/>
    </source>
</evidence>
<dbReference type="InterPro" id="IPR019734">
    <property type="entry name" value="TPR_rpt"/>
</dbReference>
<evidence type="ECO:0000256" key="6">
    <source>
        <dbReference type="ARBA" id="ARBA00022679"/>
    </source>
</evidence>
<feature type="repeat" description="TPR" evidence="10">
    <location>
        <begin position="215"/>
        <end position="248"/>
    </location>
</feature>
<dbReference type="InterPro" id="IPR013083">
    <property type="entry name" value="Znf_RING/FYVE/PHD"/>
</dbReference>
<evidence type="ECO:0000256" key="2">
    <source>
        <dbReference type="ARBA" id="ARBA00004496"/>
    </source>
</evidence>
<evidence type="ECO:0000256" key="12">
    <source>
        <dbReference type="SAM" id="MobiDB-lite"/>
    </source>
</evidence>
<dbReference type="PANTHER" id="PTHR17550:SF7">
    <property type="entry name" value="RNA-BINDING PROTEIN 44"/>
    <property type="match status" value="1"/>
</dbReference>
<dbReference type="InterPro" id="IPR056870">
    <property type="entry name" value="TTC3/DZIP3/RBM44-like_helical"/>
</dbReference>
<organism evidence="14 15">
    <name type="scientific">Larinioides sclopetarius</name>
    <dbReference type="NCBI Taxonomy" id="280406"/>
    <lineage>
        <taxon>Eukaryota</taxon>
        <taxon>Metazoa</taxon>
        <taxon>Ecdysozoa</taxon>
        <taxon>Arthropoda</taxon>
        <taxon>Chelicerata</taxon>
        <taxon>Arachnida</taxon>
        <taxon>Araneae</taxon>
        <taxon>Araneomorphae</taxon>
        <taxon>Entelegynae</taxon>
        <taxon>Araneoidea</taxon>
        <taxon>Araneidae</taxon>
        <taxon>Larinioides</taxon>
    </lineage>
</organism>
<dbReference type="InterPro" id="IPR001841">
    <property type="entry name" value="Znf_RING"/>
</dbReference>
<feature type="compositionally biased region" description="Polar residues" evidence="12">
    <location>
        <begin position="1566"/>
        <end position="1579"/>
    </location>
</feature>
<keyword evidence="8" id="KW-0862">Zinc</keyword>
<keyword evidence="10" id="KW-0802">TPR repeat</keyword>
<evidence type="ECO:0000256" key="7">
    <source>
        <dbReference type="ARBA" id="ARBA00022771"/>
    </source>
</evidence>
<dbReference type="InterPro" id="IPR043866">
    <property type="entry name" value="TTC3/DZIP3_dom"/>
</dbReference>
<name>A0AAV2AVU8_9ARAC</name>
<dbReference type="Pfam" id="PF24525">
    <property type="entry name" value="TTC3"/>
    <property type="match status" value="1"/>
</dbReference>
<dbReference type="Pfam" id="PF19179">
    <property type="entry name" value="TTC3_DZIP3_dom"/>
    <property type="match status" value="1"/>
</dbReference>
<dbReference type="Pfam" id="PF13639">
    <property type="entry name" value="zf-RING_2"/>
    <property type="match status" value="1"/>
</dbReference>
<feature type="region of interest" description="Disordered" evidence="12">
    <location>
        <begin position="1060"/>
        <end position="1089"/>
    </location>
</feature>
<dbReference type="GO" id="GO:0005737">
    <property type="term" value="C:cytoplasm"/>
    <property type="evidence" value="ECO:0007669"/>
    <property type="project" value="UniProtKB-SubCell"/>
</dbReference>
<dbReference type="SMART" id="SM00028">
    <property type="entry name" value="TPR"/>
    <property type="match status" value="4"/>
</dbReference>
<feature type="region of interest" description="Disordered" evidence="12">
    <location>
        <begin position="728"/>
        <end position="813"/>
    </location>
</feature>
<dbReference type="SUPFAM" id="SSF57850">
    <property type="entry name" value="RING/U-box"/>
    <property type="match status" value="1"/>
</dbReference>
<feature type="compositionally biased region" description="Acidic residues" evidence="12">
    <location>
        <begin position="362"/>
        <end position="372"/>
    </location>
</feature>
<dbReference type="EC" id="2.3.2.27" evidence="4"/>
<gene>
    <name evidence="14" type="ORF">LARSCL_LOCUS15179</name>
</gene>
<comment type="caution">
    <text evidence="14">The sequence shown here is derived from an EMBL/GenBank/DDBJ whole genome shotgun (WGS) entry which is preliminary data.</text>
</comment>
<evidence type="ECO:0000256" key="4">
    <source>
        <dbReference type="ARBA" id="ARBA00012483"/>
    </source>
</evidence>
<dbReference type="Pfam" id="PF24812">
    <property type="entry name" value="WHD_TTC3"/>
    <property type="match status" value="1"/>
</dbReference>
<reference evidence="14 15" key="1">
    <citation type="submission" date="2024-04" db="EMBL/GenBank/DDBJ databases">
        <authorList>
            <person name="Rising A."/>
            <person name="Reimegard J."/>
            <person name="Sonavane S."/>
            <person name="Akerstrom W."/>
            <person name="Nylinder S."/>
            <person name="Hedman E."/>
            <person name="Kallberg Y."/>
        </authorList>
    </citation>
    <scope>NUCLEOTIDE SEQUENCE [LARGE SCALE GENOMIC DNA]</scope>
</reference>
<evidence type="ECO:0000256" key="10">
    <source>
        <dbReference type="PROSITE-ProRule" id="PRU00339"/>
    </source>
</evidence>
<feature type="compositionally biased region" description="Polar residues" evidence="12">
    <location>
        <begin position="439"/>
        <end position="449"/>
    </location>
</feature>
<dbReference type="PROSITE" id="PS50089">
    <property type="entry name" value="ZF_RING_2"/>
    <property type="match status" value="1"/>
</dbReference>
<evidence type="ECO:0000313" key="14">
    <source>
        <dbReference type="EMBL" id="CAL1288146.1"/>
    </source>
</evidence>
<dbReference type="InterPro" id="IPR056872">
    <property type="entry name" value="TTC3/DZIP3-like_helical"/>
</dbReference>
<evidence type="ECO:0000256" key="8">
    <source>
        <dbReference type="ARBA" id="ARBA00022833"/>
    </source>
</evidence>
<dbReference type="Pfam" id="PF24905">
    <property type="entry name" value="TTC3_9th"/>
    <property type="match status" value="1"/>
</dbReference>
<feature type="domain" description="RING-type" evidence="13">
    <location>
        <begin position="1839"/>
        <end position="1879"/>
    </location>
</feature>
<feature type="compositionally biased region" description="Basic and acidic residues" evidence="12">
    <location>
        <begin position="413"/>
        <end position="423"/>
    </location>
</feature>
<feature type="region of interest" description="Disordered" evidence="12">
    <location>
        <begin position="1563"/>
        <end position="1597"/>
    </location>
</feature>
<feature type="compositionally biased region" description="Basic and acidic residues" evidence="12">
    <location>
        <begin position="1069"/>
        <end position="1089"/>
    </location>
</feature>
<comment type="catalytic activity">
    <reaction evidence="1">
        <text>S-ubiquitinyl-[E2 ubiquitin-conjugating enzyme]-L-cysteine + [acceptor protein]-L-lysine = [E2 ubiquitin-conjugating enzyme]-L-cysteine + N(6)-ubiquitinyl-[acceptor protein]-L-lysine.</text>
        <dbReference type="EC" id="2.3.2.27"/>
    </reaction>
</comment>
<dbReference type="PANTHER" id="PTHR17550">
    <property type="entry name" value="E3 UBIQUITIN-PROTEIN LIGASE TTC3"/>
    <property type="match status" value="1"/>
</dbReference>
<keyword evidence="6" id="KW-0808">Transferase</keyword>